<evidence type="ECO:0000256" key="1">
    <source>
        <dbReference type="SAM" id="MobiDB-lite"/>
    </source>
</evidence>
<sequence length="138" mass="14794">MRFLDKRKSRKMLDGAAVSSAPSEALWVVLATVIPAKAGIHAAYPAQKNAGQMASVRWIPAFAGMTACSEPGLRQGLNNSEDTENTAASRARAAASKKQRWRGVALWADSFCLARPAQSRAPRPPPHLQAAPFIGPFL</sequence>
<protein>
    <submittedName>
        <fullName evidence="2">Uncharacterized protein</fullName>
    </submittedName>
</protein>
<dbReference type="KEGG" id="otd:J1M35_02070"/>
<evidence type="ECO:0000313" key="2">
    <source>
        <dbReference type="EMBL" id="QTD45734.1"/>
    </source>
</evidence>
<accession>A0A975CK95</accession>
<gene>
    <name evidence="2" type="ORF">J1M35_02070</name>
</gene>
<feature type="region of interest" description="Disordered" evidence="1">
    <location>
        <begin position="72"/>
        <end position="98"/>
    </location>
</feature>
<proteinExistence type="predicted"/>
<keyword evidence="3" id="KW-1185">Reference proteome</keyword>
<evidence type="ECO:0000313" key="3">
    <source>
        <dbReference type="Proteomes" id="UP000663903"/>
    </source>
</evidence>
<dbReference type="Proteomes" id="UP000663903">
    <property type="component" value="Chromosome"/>
</dbReference>
<dbReference type="RefSeq" id="WP_208009482.1">
    <property type="nucleotide sequence ID" value="NZ_CP071796.1"/>
</dbReference>
<dbReference type="AlphaFoldDB" id="A0A975CK95"/>
<dbReference type="EMBL" id="CP071796">
    <property type="protein sequence ID" value="QTD45734.1"/>
    <property type="molecule type" value="Genomic_DNA"/>
</dbReference>
<organism evidence="2 3">
    <name type="scientific">Ottowia testudinis</name>
    <dbReference type="NCBI Taxonomy" id="2816950"/>
    <lineage>
        <taxon>Bacteria</taxon>
        <taxon>Pseudomonadati</taxon>
        <taxon>Pseudomonadota</taxon>
        <taxon>Betaproteobacteria</taxon>
        <taxon>Burkholderiales</taxon>
        <taxon>Comamonadaceae</taxon>
        <taxon>Ottowia</taxon>
    </lineage>
</organism>
<reference evidence="2" key="1">
    <citation type="submission" date="2021-03" db="EMBL/GenBank/DDBJ databases">
        <title>Ottowia sp. 27C isolated from the cloaca of a Giant Asian pond turtle (Heosemys grandis).</title>
        <authorList>
            <person name="Spergser J."/>
            <person name="Busse H.-J."/>
        </authorList>
    </citation>
    <scope>NUCLEOTIDE SEQUENCE</scope>
    <source>
        <strain evidence="2">27C</strain>
    </source>
</reference>
<name>A0A975CK95_9BURK</name>